<dbReference type="EMBL" id="NMUL01000007">
    <property type="protein sequence ID" value="OXM69672.1"/>
    <property type="molecule type" value="Genomic_DNA"/>
</dbReference>
<gene>
    <name evidence="2" type="ORF">CF165_09185</name>
</gene>
<sequence>MTTLHSNVTVDNYAEVLAITEAELKAAEEVRDRLKVKFEGRTAPRSEAETDPAIVSGIRRRTTPTQAKRADAKFDLDIEAYKAYQDAERRHRMLLTRVERLRESPPVPYTEEELKAATAVRTDDGWFRLLKVNRVTVAVNAGFPWPHPVRRDRVLEVRRSEVTPDDRGA</sequence>
<keyword evidence="1" id="KW-0175">Coiled coil</keyword>
<dbReference type="OrthoDB" id="9803716at2"/>
<keyword evidence="3" id="KW-1185">Reference proteome</keyword>
<dbReference type="RefSeq" id="WP_093946997.1">
    <property type="nucleotide sequence ID" value="NZ_NMUL01000007.1"/>
</dbReference>
<evidence type="ECO:0000313" key="3">
    <source>
        <dbReference type="Proteomes" id="UP000215199"/>
    </source>
</evidence>
<accession>A0A229TEI4</accession>
<organism evidence="2 3">
    <name type="scientific">Amycolatopsis vastitatis</name>
    <dbReference type="NCBI Taxonomy" id="1905142"/>
    <lineage>
        <taxon>Bacteria</taxon>
        <taxon>Bacillati</taxon>
        <taxon>Actinomycetota</taxon>
        <taxon>Actinomycetes</taxon>
        <taxon>Pseudonocardiales</taxon>
        <taxon>Pseudonocardiaceae</taxon>
        <taxon>Amycolatopsis</taxon>
    </lineage>
</organism>
<reference evidence="3" key="1">
    <citation type="submission" date="2017-07" db="EMBL/GenBank/DDBJ databases">
        <title>Comparative genome mining reveals phylogenetic distribution patterns of secondary metabolites in Amycolatopsis.</title>
        <authorList>
            <person name="Adamek M."/>
            <person name="Alanjary M."/>
            <person name="Sales-Ortells H."/>
            <person name="Goodfellow M."/>
            <person name="Bull A.T."/>
            <person name="Kalinowski J."/>
            <person name="Ziemert N."/>
        </authorList>
    </citation>
    <scope>NUCLEOTIDE SEQUENCE [LARGE SCALE GENOMIC DNA]</scope>
    <source>
        <strain evidence="3">H5</strain>
    </source>
</reference>
<feature type="coiled-coil region" evidence="1">
    <location>
        <begin position="10"/>
        <end position="37"/>
    </location>
</feature>
<comment type="caution">
    <text evidence="2">The sequence shown here is derived from an EMBL/GenBank/DDBJ whole genome shotgun (WGS) entry which is preliminary data.</text>
</comment>
<protein>
    <submittedName>
        <fullName evidence="2">Uncharacterized protein</fullName>
    </submittedName>
</protein>
<dbReference type="Proteomes" id="UP000215199">
    <property type="component" value="Unassembled WGS sequence"/>
</dbReference>
<proteinExistence type="predicted"/>
<dbReference type="AlphaFoldDB" id="A0A229TEI4"/>
<evidence type="ECO:0000313" key="2">
    <source>
        <dbReference type="EMBL" id="OXM69672.1"/>
    </source>
</evidence>
<name>A0A229TEI4_9PSEU</name>
<evidence type="ECO:0000256" key="1">
    <source>
        <dbReference type="SAM" id="Coils"/>
    </source>
</evidence>